<keyword evidence="2" id="KW-0813">Transport</keyword>
<dbReference type="STRING" id="1117647.M5M_17970"/>
<evidence type="ECO:0000256" key="4">
    <source>
        <dbReference type="ARBA" id="ARBA00022989"/>
    </source>
</evidence>
<dbReference type="InterPro" id="IPR011701">
    <property type="entry name" value="MFS"/>
</dbReference>
<evidence type="ECO:0000313" key="8">
    <source>
        <dbReference type="Proteomes" id="UP000000466"/>
    </source>
</evidence>
<keyword evidence="4 6" id="KW-1133">Transmembrane helix</keyword>
<feature type="transmembrane region" description="Helical" evidence="6">
    <location>
        <begin position="114"/>
        <end position="134"/>
    </location>
</feature>
<evidence type="ECO:0000256" key="2">
    <source>
        <dbReference type="ARBA" id="ARBA00022448"/>
    </source>
</evidence>
<dbReference type="GO" id="GO:0022857">
    <property type="term" value="F:transmembrane transporter activity"/>
    <property type="evidence" value="ECO:0007669"/>
    <property type="project" value="InterPro"/>
</dbReference>
<evidence type="ECO:0000256" key="6">
    <source>
        <dbReference type="SAM" id="Phobius"/>
    </source>
</evidence>
<dbReference type="Pfam" id="PF07690">
    <property type="entry name" value="MFS_1"/>
    <property type="match status" value="1"/>
</dbReference>
<dbReference type="SUPFAM" id="SSF103473">
    <property type="entry name" value="MFS general substrate transporter"/>
    <property type="match status" value="2"/>
</dbReference>
<dbReference type="RefSeq" id="WP_015048875.1">
    <property type="nucleotide sequence ID" value="NC_018868.3"/>
</dbReference>
<comment type="subcellular location">
    <subcellularLocation>
        <location evidence="1">Membrane</location>
        <topology evidence="1">Multi-pass membrane protein</topology>
    </subcellularLocation>
</comment>
<dbReference type="GO" id="GO:0016020">
    <property type="term" value="C:membrane"/>
    <property type="evidence" value="ECO:0007669"/>
    <property type="project" value="UniProtKB-SubCell"/>
</dbReference>
<name>K4L3G6_SIMAS</name>
<sequence length="502" mass="55610">MNSHTLAHLRRFTDRRVLVVFWLGLSSGFPWVIIGTALTLWLQEHGLSRSTIGYFGAVFAAYSVNFLWSPLVDRLKLPGVGVRKGWILLGQLVIIAGAWLMAEQSPDQSLKHLAALALLVAVAAATHDIAIDAFRIDSFQAHETEPLTAASSAATAGWWTGYAGLGFVPLWLSDTGWSWPELYRLMACMMAFIGLVAWVIAREPSVDRAQALSPLAQQYRQQLGYFSPGRLVASLGVLVVLVLILLLTLADQLSVTMAATAVFPVLLAAVWLWRRPPSKIRYEASGWHRLSVWLLLSVVAPFQEFFQRNGVRLALSLLLFIFLFKIGEAFLGRMSVVFYKELGFSNTDIATYSKLMSWWITIVFSLLGGFFTMWFGVVKGLMVGGIAMAASNLLFSLMAVVGPSIPLYAFTVLVDGFCQAWSTVAFVAFLSALSNRAFSATQYALMASLGTFARTLLSAYSGALVDWLDGNWALFFALTTLMVIPSLWLLWRMRDRLEALFR</sequence>
<feature type="transmembrane region" description="Helical" evidence="6">
    <location>
        <begin position="54"/>
        <end position="73"/>
    </location>
</feature>
<dbReference type="eggNOG" id="COG2211">
    <property type="taxonomic scope" value="Bacteria"/>
</dbReference>
<dbReference type="EMBL" id="CP003746">
    <property type="protein sequence ID" value="AFV00723.1"/>
    <property type="molecule type" value="Genomic_DNA"/>
</dbReference>
<feature type="transmembrane region" description="Helical" evidence="6">
    <location>
        <begin position="255"/>
        <end position="273"/>
    </location>
</feature>
<evidence type="ECO:0000256" key="3">
    <source>
        <dbReference type="ARBA" id="ARBA00022692"/>
    </source>
</evidence>
<feature type="transmembrane region" description="Helical" evidence="6">
    <location>
        <begin position="356"/>
        <end position="374"/>
    </location>
</feature>
<dbReference type="NCBIfam" id="TIGR00901">
    <property type="entry name" value="2A0125"/>
    <property type="match status" value="1"/>
</dbReference>
<gene>
    <name evidence="7" type="ordered locus">M5M_17970</name>
</gene>
<feature type="transmembrane region" description="Helical" evidence="6">
    <location>
        <begin position="182"/>
        <end position="201"/>
    </location>
</feature>
<dbReference type="InterPro" id="IPR036259">
    <property type="entry name" value="MFS_trans_sf"/>
</dbReference>
<feature type="transmembrane region" description="Helical" evidence="6">
    <location>
        <begin position="443"/>
        <end position="460"/>
    </location>
</feature>
<keyword evidence="8" id="KW-1185">Reference proteome</keyword>
<keyword evidence="5 6" id="KW-0472">Membrane</keyword>
<dbReference type="Gene3D" id="1.20.1250.20">
    <property type="entry name" value="MFS general substrate transporter like domains"/>
    <property type="match status" value="2"/>
</dbReference>
<feature type="transmembrane region" description="Helical" evidence="6">
    <location>
        <begin position="146"/>
        <end position="170"/>
    </location>
</feature>
<feature type="transmembrane region" description="Helical" evidence="6">
    <location>
        <begin position="231"/>
        <end position="249"/>
    </location>
</feature>
<protein>
    <submittedName>
        <fullName evidence="7">Major facilitator superfamily permease</fullName>
    </submittedName>
</protein>
<dbReference type="PANTHER" id="PTHR12778">
    <property type="entry name" value="SOLUTE CARRIER FAMILY 33 ACETYL-COA TRANSPORTER -RELATED"/>
    <property type="match status" value="1"/>
</dbReference>
<dbReference type="Proteomes" id="UP000000466">
    <property type="component" value="Chromosome"/>
</dbReference>
<reference evidence="7 8" key="1">
    <citation type="journal article" date="2013" name="Genome Announc.">
        <title>Complete genome sequence of Simiduia agarivorans SA1(T), a marine bacterium able to degrade a variety of polysaccharides.</title>
        <authorList>
            <person name="Lin S.Y."/>
            <person name="Shieh W.Y."/>
            <person name="Chen J.S."/>
            <person name="Tang S.L."/>
        </authorList>
    </citation>
    <scope>NUCLEOTIDE SEQUENCE [LARGE SCALE GENOMIC DNA]</scope>
    <source>
        <strain evidence="8">DSM 21679 / JCM 13881 / BCRC 17597 / SA1</strain>
    </source>
</reference>
<organism evidence="7 8">
    <name type="scientific">Simiduia agarivorans (strain DSM 21679 / JCM 13881 / BCRC 17597 / SA1)</name>
    <dbReference type="NCBI Taxonomy" id="1117647"/>
    <lineage>
        <taxon>Bacteria</taxon>
        <taxon>Pseudomonadati</taxon>
        <taxon>Pseudomonadota</taxon>
        <taxon>Gammaproteobacteria</taxon>
        <taxon>Cellvibrionales</taxon>
        <taxon>Cellvibrionaceae</taxon>
        <taxon>Simiduia</taxon>
    </lineage>
</organism>
<dbReference type="KEGG" id="saga:M5M_17970"/>
<accession>K4L3G6</accession>
<evidence type="ECO:0000256" key="5">
    <source>
        <dbReference type="ARBA" id="ARBA00023136"/>
    </source>
</evidence>
<feature type="transmembrane region" description="Helical" evidence="6">
    <location>
        <begin position="313"/>
        <end position="336"/>
    </location>
</feature>
<feature type="transmembrane region" description="Helical" evidence="6">
    <location>
        <begin position="20"/>
        <end position="42"/>
    </location>
</feature>
<evidence type="ECO:0000256" key="1">
    <source>
        <dbReference type="ARBA" id="ARBA00004141"/>
    </source>
</evidence>
<evidence type="ECO:0000313" key="7">
    <source>
        <dbReference type="EMBL" id="AFV00723.1"/>
    </source>
</evidence>
<feature type="transmembrane region" description="Helical" evidence="6">
    <location>
        <begin position="381"/>
        <end position="401"/>
    </location>
</feature>
<feature type="transmembrane region" description="Helical" evidence="6">
    <location>
        <begin position="85"/>
        <end position="102"/>
    </location>
</feature>
<dbReference type="InterPro" id="IPR004752">
    <property type="entry name" value="AmpG_permease/AT-1"/>
</dbReference>
<dbReference type="PANTHER" id="PTHR12778:SF10">
    <property type="entry name" value="MAJOR FACILITATOR SUPERFAMILY DOMAIN-CONTAINING PROTEIN 3"/>
    <property type="match status" value="1"/>
</dbReference>
<keyword evidence="3 6" id="KW-0812">Transmembrane</keyword>
<dbReference type="HOGENOM" id="CLU_029352_1_1_6"/>
<feature type="transmembrane region" description="Helical" evidence="6">
    <location>
        <begin position="407"/>
        <end position="431"/>
    </location>
</feature>
<feature type="transmembrane region" description="Helical" evidence="6">
    <location>
        <begin position="472"/>
        <end position="491"/>
    </location>
</feature>
<dbReference type="AlphaFoldDB" id="K4L3G6"/>
<proteinExistence type="predicted"/>